<dbReference type="Proteomes" id="UP001060215">
    <property type="component" value="Chromosome 6"/>
</dbReference>
<comment type="caution">
    <text evidence="1">The sequence shown here is derived from an EMBL/GenBank/DDBJ whole genome shotgun (WGS) entry which is preliminary data.</text>
</comment>
<accession>A0ACC0IDL4</accession>
<proteinExistence type="predicted"/>
<name>A0ACC0IDL4_9ERIC</name>
<evidence type="ECO:0000313" key="1">
    <source>
        <dbReference type="EMBL" id="KAI8023590.1"/>
    </source>
</evidence>
<dbReference type="EMBL" id="CM045763">
    <property type="protein sequence ID" value="KAI8023590.1"/>
    <property type="molecule type" value="Genomic_DNA"/>
</dbReference>
<organism evidence="1 2">
    <name type="scientific">Camellia lanceoleosa</name>
    <dbReference type="NCBI Taxonomy" id="1840588"/>
    <lineage>
        <taxon>Eukaryota</taxon>
        <taxon>Viridiplantae</taxon>
        <taxon>Streptophyta</taxon>
        <taxon>Embryophyta</taxon>
        <taxon>Tracheophyta</taxon>
        <taxon>Spermatophyta</taxon>
        <taxon>Magnoliopsida</taxon>
        <taxon>eudicotyledons</taxon>
        <taxon>Gunneridae</taxon>
        <taxon>Pentapetalae</taxon>
        <taxon>asterids</taxon>
        <taxon>Ericales</taxon>
        <taxon>Theaceae</taxon>
        <taxon>Camellia</taxon>
    </lineage>
</organism>
<gene>
    <name evidence="1" type="ORF">LOK49_LG03G01868</name>
</gene>
<evidence type="ECO:0000313" key="2">
    <source>
        <dbReference type="Proteomes" id="UP001060215"/>
    </source>
</evidence>
<protein>
    <submittedName>
        <fullName evidence="1">ENHANCER OF AG-4 protein 2</fullName>
    </submittedName>
</protein>
<sequence length="190" mass="21855">MLFFVTTMAQKQFELEFISVIFETSRLATIVNGVLRKTTQDMELNGLITAQMSKEITNLTLTAKCRTKAWSRRTTSSCLEEALGKVLRLWLERKILPESLLRQYMDDIGVSNDDASVGFFLRRPSRVERAVDDPIRDMEGMLVDEYGRLRLIEIVLCVPQVTHSDFKKAKDKVMFKKKEGVPEGICFAYF</sequence>
<keyword evidence="2" id="KW-1185">Reference proteome</keyword>
<reference evidence="1 2" key="1">
    <citation type="journal article" date="2022" name="Plant J.">
        <title>Chromosome-level genome of Camellia lanceoleosa provides a valuable resource for understanding genome evolution and self-incompatibility.</title>
        <authorList>
            <person name="Gong W."/>
            <person name="Xiao S."/>
            <person name="Wang L."/>
            <person name="Liao Z."/>
            <person name="Chang Y."/>
            <person name="Mo W."/>
            <person name="Hu G."/>
            <person name="Li W."/>
            <person name="Zhao G."/>
            <person name="Zhu H."/>
            <person name="Hu X."/>
            <person name="Ji K."/>
            <person name="Xiang X."/>
            <person name="Song Q."/>
            <person name="Yuan D."/>
            <person name="Jin S."/>
            <person name="Zhang L."/>
        </authorList>
    </citation>
    <scope>NUCLEOTIDE SEQUENCE [LARGE SCALE GENOMIC DNA]</scope>
    <source>
        <strain evidence="1">SQ_2022a</strain>
    </source>
</reference>